<dbReference type="GO" id="GO:0004124">
    <property type="term" value="F:cysteine synthase activity"/>
    <property type="evidence" value="ECO:0007669"/>
    <property type="project" value="UniProtKB-EC"/>
</dbReference>
<organism evidence="6 7">
    <name type="scientific">Nonomuraea soli</name>
    <dbReference type="NCBI Taxonomy" id="1032476"/>
    <lineage>
        <taxon>Bacteria</taxon>
        <taxon>Bacillati</taxon>
        <taxon>Actinomycetota</taxon>
        <taxon>Actinomycetes</taxon>
        <taxon>Streptosporangiales</taxon>
        <taxon>Streptosporangiaceae</taxon>
        <taxon>Nonomuraea</taxon>
    </lineage>
</organism>
<keyword evidence="2 4" id="KW-0547">Nucleotide-binding</keyword>
<dbReference type="GO" id="GO:0005524">
    <property type="term" value="F:ATP binding"/>
    <property type="evidence" value="ECO:0007669"/>
    <property type="project" value="UniProtKB-UniRule"/>
</dbReference>
<reference evidence="6 7" key="1">
    <citation type="submission" date="2020-07" db="EMBL/GenBank/DDBJ databases">
        <title>Genomic Encyclopedia of Type Strains, Phase IV (KMG-IV): sequencing the most valuable type-strain genomes for metagenomic binning, comparative biology and taxonomic classification.</title>
        <authorList>
            <person name="Goeker M."/>
        </authorList>
    </citation>
    <scope>NUCLEOTIDE SEQUENCE [LARGE SCALE GENOMIC DNA]</scope>
    <source>
        <strain evidence="6 7">DSM 45533</strain>
    </source>
</reference>
<dbReference type="GO" id="GO:0016874">
    <property type="term" value="F:ligase activity"/>
    <property type="evidence" value="ECO:0007669"/>
    <property type="project" value="UniProtKB-KW"/>
</dbReference>
<dbReference type="Gene3D" id="3.30.470.20">
    <property type="entry name" value="ATP-grasp fold, B domain"/>
    <property type="match status" value="1"/>
</dbReference>
<dbReference type="PANTHER" id="PTHR43585:SF2">
    <property type="entry name" value="ATP-GRASP ENZYME FSQD"/>
    <property type="match status" value="1"/>
</dbReference>
<dbReference type="InterPro" id="IPR040570">
    <property type="entry name" value="LAL_C2"/>
</dbReference>
<gene>
    <name evidence="6" type="ORF">HNR30_007979</name>
</gene>
<keyword evidence="3 4" id="KW-0067">ATP-binding</keyword>
<dbReference type="InterPro" id="IPR052032">
    <property type="entry name" value="ATP-dep_AA_Ligase"/>
</dbReference>
<keyword evidence="6" id="KW-0808">Transferase</keyword>
<dbReference type="EMBL" id="JACDUR010000009">
    <property type="protein sequence ID" value="MBA2896588.1"/>
    <property type="molecule type" value="Genomic_DNA"/>
</dbReference>
<evidence type="ECO:0000259" key="5">
    <source>
        <dbReference type="PROSITE" id="PS50975"/>
    </source>
</evidence>
<keyword evidence="1" id="KW-0436">Ligase</keyword>
<evidence type="ECO:0000256" key="3">
    <source>
        <dbReference type="ARBA" id="ARBA00022840"/>
    </source>
</evidence>
<keyword evidence="7" id="KW-1185">Reference proteome</keyword>
<dbReference type="RefSeq" id="WP_181615313.1">
    <property type="nucleotide sequence ID" value="NZ_BAABAM010000008.1"/>
</dbReference>
<evidence type="ECO:0000256" key="1">
    <source>
        <dbReference type="ARBA" id="ARBA00022598"/>
    </source>
</evidence>
<dbReference type="Proteomes" id="UP000530928">
    <property type="component" value="Unassembled WGS sequence"/>
</dbReference>
<sequence length="416" mass="43843">MNLVFVESNTTGSGMLAFAGARALGSTPVLATADPSRYAGLAETGVRVLACDTNEGDLARVLRDELGEIAGVTTTSEFYVTTVARTAGELGLPGNPPEAVAACRDKGRMRRILAAERLPSPAFEVITPDDDLERQVQATLARIAMPCVVKPVDDTGSLDVVLCTTSQEVLAHCRKLLGSTVNVRGQRSSGTALVEGYLNGPEFSVEMLSARGAHRCVGIVAKQVTPPPSFVECRHVFPAPLDDDAARTLAQTACRALAALGVTDGVTHVEMKLIDRRGYVVEVNARPAGGMIPQVIRTSCGFDLVEAHLRLALGLPVPPLPEIFLPAGIAFLLAHDPPPDAVLAEIGGVEHALALEHVDAVTVTAAPGSAVRHARSSYDRLGHVIAHAPDHARLHGTLDAALDLLRPVLRQPMGVR</sequence>
<dbReference type="AlphaFoldDB" id="A0A7W0HUV9"/>
<dbReference type="PROSITE" id="PS50975">
    <property type="entry name" value="ATP_GRASP"/>
    <property type="match status" value="1"/>
</dbReference>
<dbReference type="GO" id="GO:0046872">
    <property type="term" value="F:metal ion binding"/>
    <property type="evidence" value="ECO:0007669"/>
    <property type="project" value="InterPro"/>
</dbReference>
<dbReference type="EC" id="2.5.1.47" evidence="6"/>
<dbReference type="InterPro" id="IPR011761">
    <property type="entry name" value="ATP-grasp"/>
</dbReference>
<accession>A0A7W0HUV9</accession>
<evidence type="ECO:0000313" key="6">
    <source>
        <dbReference type="EMBL" id="MBA2896588.1"/>
    </source>
</evidence>
<dbReference type="Gene3D" id="3.40.50.20">
    <property type="match status" value="1"/>
</dbReference>
<proteinExistence type="predicted"/>
<dbReference type="Pfam" id="PF13535">
    <property type="entry name" value="ATP-grasp_4"/>
    <property type="match status" value="1"/>
</dbReference>
<comment type="caution">
    <text evidence="6">The sequence shown here is derived from an EMBL/GenBank/DDBJ whole genome shotgun (WGS) entry which is preliminary data.</text>
</comment>
<dbReference type="SUPFAM" id="SSF56059">
    <property type="entry name" value="Glutathione synthetase ATP-binding domain-like"/>
    <property type="match status" value="1"/>
</dbReference>
<feature type="domain" description="ATP-grasp" evidence="5">
    <location>
        <begin position="110"/>
        <end position="313"/>
    </location>
</feature>
<evidence type="ECO:0000256" key="2">
    <source>
        <dbReference type="ARBA" id="ARBA00022741"/>
    </source>
</evidence>
<dbReference type="Pfam" id="PF18603">
    <property type="entry name" value="LAL_C2"/>
    <property type="match status" value="1"/>
</dbReference>
<evidence type="ECO:0000313" key="7">
    <source>
        <dbReference type="Proteomes" id="UP000530928"/>
    </source>
</evidence>
<name>A0A7W0HUV9_9ACTN</name>
<protein>
    <submittedName>
        <fullName evidence="6">Cysteine synthase A</fullName>
        <ecNumber evidence="6">2.5.1.47</ecNumber>
    </submittedName>
</protein>
<dbReference type="PANTHER" id="PTHR43585">
    <property type="entry name" value="FUMIPYRROLE BIOSYNTHESIS PROTEIN C"/>
    <property type="match status" value="1"/>
</dbReference>
<evidence type="ECO:0000256" key="4">
    <source>
        <dbReference type="PROSITE-ProRule" id="PRU00409"/>
    </source>
</evidence>